<evidence type="ECO:0000313" key="19">
    <source>
        <dbReference type="Proteomes" id="UP001445335"/>
    </source>
</evidence>
<dbReference type="FunFam" id="3.40.50.720:FF:000635">
    <property type="entry name" value="NADP-dependent malic enzyme"/>
    <property type="match status" value="1"/>
</dbReference>
<evidence type="ECO:0000256" key="8">
    <source>
        <dbReference type="ARBA" id="ARBA00022755"/>
    </source>
</evidence>
<dbReference type="Gene3D" id="3.40.50.10380">
    <property type="entry name" value="Malic enzyme, N-terminal domain"/>
    <property type="match status" value="1"/>
</dbReference>
<dbReference type="InterPro" id="IPR037062">
    <property type="entry name" value="Malic_N_dom_sf"/>
</dbReference>
<dbReference type="Gene3D" id="1.10.8.750">
    <property type="entry name" value="Phosphoribosylformylglycinamidine synthase, linker domain"/>
    <property type="match status" value="1"/>
</dbReference>
<dbReference type="Proteomes" id="UP001445335">
    <property type="component" value="Unassembled WGS sequence"/>
</dbReference>
<dbReference type="Pfam" id="PF13507">
    <property type="entry name" value="GATase_5"/>
    <property type="match status" value="1"/>
</dbReference>
<keyword evidence="10" id="KW-0460">Magnesium</keyword>
<evidence type="ECO:0000259" key="16">
    <source>
        <dbReference type="SMART" id="SM00919"/>
    </source>
</evidence>
<dbReference type="SUPFAM" id="SSF51735">
    <property type="entry name" value="NAD(P)-binding Rossmann-fold domains"/>
    <property type="match status" value="1"/>
</dbReference>
<evidence type="ECO:0000313" key="18">
    <source>
        <dbReference type="EMBL" id="KAK9837421.1"/>
    </source>
</evidence>
<dbReference type="FunFam" id="3.90.650.10:FF:000006">
    <property type="entry name" value="Phosphoribosylformylglycinamidine synthase, putative"/>
    <property type="match status" value="1"/>
</dbReference>
<dbReference type="EMBL" id="JALJOU010000021">
    <property type="protein sequence ID" value="KAK9837421.1"/>
    <property type="molecule type" value="Genomic_DNA"/>
</dbReference>
<dbReference type="GO" id="GO:0046872">
    <property type="term" value="F:metal ion binding"/>
    <property type="evidence" value="ECO:0007669"/>
    <property type="project" value="UniProtKB-KW"/>
</dbReference>
<dbReference type="FunFam" id="3.30.1330.10:FF:000007">
    <property type="entry name" value="Phosphoribosylformylglycinamidine synthase, putative"/>
    <property type="match status" value="1"/>
</dbReference>
<feature type="coiled-coil region" evidence="14">
    <location>
        <begin position="1373"/>
        <end position="1421"/>
    </location>
</feature>
<dbReference type="GO" id="GO:0004470">
    <property type="term" value="F:malic enzyme activity"/>
    <property type="evidence" value="ECO:0007669"/>
    <property type="project" value="InterPro"/>
</dbReference>
<dbReference type="SUPFAM" id="SSF82697">
    <property type="entry name" value="PurS-like"/>
    <property type="match status" value="1"/>
</dbReference>
<dbReference type="CDD" id="cd05312">
    <property type="entry name" value="NAD_bind_1_malic_enz"/>
    <property type="match status" value="1"/>
</dbReference>
<keyword evidence="13" id="KW-0560">Oxidoreductase</keyword>
<dbReference type="CDD" id="cd02203">
    <property type="entry name" value="PurL_repeat1"/>
    <property type="match status" value="1"/>
</dbReference>
<dbReference type="Pfam" id="PF22689">
    <property type="entry name" value="FGAR-AT_PurM_N-like"/>
    <property type="match status" value="1"/>
</dbReference>
<dbReference type="FunFam" id="3.30.1330.10:FF:000009">
    <property type="entry name" value="Probable phosphoribosylformylglycinamidine synthase"/>
    <property type="match status" value="1"/>
</dbReference>
<dbReference type="InterPro" id="IPR040707">
    <property type="entry name" value="FGAR-AT_N"/>
</dbReference>
<dbReference type="PROSITE" id="PS00331">
    <property type="entry name" value="MALIC_ENZYMES"/>
    <property type="match status" value="1"/>
</dbReference>
<evidence type="ECO:0000256" key="13">
    <source>
        <dbReference type="RuleBase" id="RU003426"/>
    </source>
</evidence>
<evidence type="ECO:0000256" key="7">
    <source>
        <dbReference type="ARBA" id="ARBA00022741"/>
    </source>
</evidence>
<accession>A0AAW1RUK3</accession>
<dbReference type="InterPro" id="IPR046346">
    <property type="entry name" value="Aminoacid_DH-like_N_sf"/>
</dbReference>
<feature type="compositionally biased region" description="Polar residues" evidence="15">
    <location>
        <begin position="26"/>
        <end position="46"/>
    </location>
</feature>
<comment type="caution">
    <text evidence="18">The sequence shown here is derived from an EMBL/GenBank/DDBJ whole genome shotgun (WGS) entry which is preliminary data.</text>
</comment>
<dbReference type="SMART" id="SM01211">
    <property type="entry name" value="GATase_5"/>
    <property type="match status" value="1"/>
</dbReference>
<dbReference type="PRINTS" id="PR00072">
    <property type="entry name" value="MALOXRDTASE"/>
</dbReference>
<dbReference type="Pfam" id="PF00390">
    <property type="entry name" value="malic"/>
    <property type="match status" value="1"/>
</dbReference>
<dbReference type="InterPro" id="IPR029062">
    <property type="entry name" value="Class_I_gatase-like"/>
</dbReference>
<dbReference type="SUPFAM" id="SSF52317">
    <property type="entry name" value="Class I glutamine amidotransferase-like"/>
    <property type="match status" value="1"/>
</dbReference>
<dbReference type="NCBIfam" id="NF003672">
    <property type="entry name" value="PRK05297.1"/>
    <property type="match status" value="1"/>
</dbReference>
<keyword evidence="11" id="KW-0315">Glutamine amidotransferase</keyword>
<dbReference type="InterPro" id="IPR036921">
    <property type="entry name" value="PurM-like_N_sf"/>
</dbReference>
<protein>
    <recommendedName>
        <fullName evidence="13">Malic enzyme</fullName>
    </recommendedName>
</protein>
<dbReference type="InterPro" id="IPR015884">
    <property type="entry name" value="Malic_enzyme_CS"/>
</dbReference>
<dbReference type="Pfam" id="PF02769">
    <property type="entry name" value="AIRS_C"/>
    <property type="match status" value="2"/>
</dbReference>
<gene>
    <name evidence="18" type="ORF">WJX81_001177</name>
</gene>
<dbReference type="CDD" id="cd02204">
    <property type="entry name" value="PurL_repeat2"/>
    <property type="match status" value="1"/>
</dbReference>
<dbReference type="GO" id="GO:0051287">
    <property type="term" value="F:NAD binding"/>
    <property type="evidence" value="ECO:0007669"/>
    <property type="project" value="InterPro"/>
</dbReference>
<dbReference type="InterPro" id="IPR012301">
    <property type="entry name" value="Malic_N_dom"/>
</dbReference>
<dbReference type="GO" id="GO:0006108">
    <property type="term" value="P:malate metabolic process"/>
    <property type="evidence" value="ECO:0007669"/>
    <property type="project" value="UniProtKB-ARBA"/>
</dbReference>
<dbReference type="GO" id="GO:0016616">
    <property type="term" value="F:oxidoreductase activity, acting on the CH-OH group of donors, NAD or NADP as acceptor"/>
    <property type="evidence" value="ECO:0007669"/>
    <property type="project" value="InterPro"/>
</dbReference>
<feature type="region of interest" description="Disordered" evidence="15">
    <location>
        <begin position="23"/>
        <end position="46"/>
    </location>
</feature>
<feature type="domain" description="Malic enzyme NAD-binding" evidence="16">
    <location>
        <begin position="1664"/>
        <end position="1917"/>
    </location>
</feature>
<comment type="catalytic activity">
    <reaction evidence="12">
        <text>N(2)-formyl-N(1)-(5-phospho-beta-D-ribosyl)glycinamide + L-glutamine + ATP + H2O = 2-formamido-N(1)-(5-O-phospho-beta-D-ribosyl)acetamidine + L-glutamate + ADP + phosphate + H(+)</text>
        <dbReference type="Rhea" id="RHEA:17129"/>
        <dbReference type="ChEBI" id="CHEBI:15377"/>
        <dbReference type="ChEBI" id="CHEBI:15378"/>
        <dbReference type="ChEBI" id="CHEBI:29985"/>
        <dbReference type="ChEBI" id="CHEBI:30616"/>
        <dbReference type="ChEBI" id="CHEBI:43474"/>
        <dbReference type="ChEBI" id="CHEBI:58359"/>
        <dbReference type="ChEBI" id="CHEBI:147286"/>
        <dbReference type="ChEBI" id="CHEBI:147287"/>
        <dbReference type="ChEBI" id="CHEBI:456216"/>
        <dbReference type="EC" id="6.3.5.3"/>
    </reaction>
</comment>
<dbReference type="SUPFAM" id="SSF109736">
    <property type="entry name" value="FGAM synthase PurL, linker domain"/>
    <property type="match status" value="1"/>
</dbReference>
<keyword evidence="6 13" id="KW-0479">Metal-binding</keyword>
<keyword evidence="14" id="KW-0175">Coiled coil</keyword>
<dbReference type="GO" id="GO:0006189">
    <property type="term" value="P:'de novo' IMP biosynthetic process"/>
    <property type="evidence" value="ECO:0007669"/>
    <property type="project" value="InterPro"/>
</dbReference>
<evidence type="ECO:0000256" key="3">
    <source>
        <dbReference type="ARBA" id="ARBA00008608"/>
    </source>
</evidence>
<evidence type="ECO:0000256" key="2">
    <source>
        <dbReference type="ARBA" id="ARBA00004920"/>
    </source>
</evidence>
<keyword evidence="7" id="KW-0547">Nucleotide-binding</keyword>
<proteinExistence type="inferred from homology"/>
<keyword evidence="8" id="KW-0658">Purine biosynthesis</keyword>
<name>A0AAW1RUK3_9CHLO</name>
<dbReference type="Pfam" id="PF18076">
    <property type="entry name" value="FGAR-AT_N"/>
    <property type="match status" value="1"/>
</dbReference>
<dbReference type="NCBIfam" id="NF010052">
    <property type="entry name" value="PRK13529.1"/>
    <property type="match status" value="1"/>
</dbReference>
<dbReference type="Pfam" id="PF03949">
    <property type="entry name" value="Malic_M"/>
    <property type="match status" value="1"/>
</dbReference>
<dbReference type="PANTHER" id="PTHR10099">
    <property type="entry name" value="PHOSPHORIBOSYLFORMYLGLYCINAMIDINE SYNTHASE"/>
    <property type="match status" value="1"/>
</dbReference>
<dbReference type="Gene3D" id="3.30.1330.10">
    <property type="entry name" value="PurM-like, N-terminal domain"/>
    <property type="match status" value="2"/>
</dbReference>
<dbReference type="InterPro" id="IPR012302">
    <property type="entry name" value="Malic_NAD-bd"/>
</dbReference>
<evidence type="ECO:0000256" key="15">
    <source>
        <dbReference type="SAM" id="MobiDB-lite"/>
    </source>
</evidence>
<dbReference type="GO" id="GO:0005524">
    <property type="term" value="F:ATP binding"/>
    <property type="evidence" value="ECO:0007669"/>
    <property type="project" value="UniProtKB-KW"/>
</dbReference>
<comment type="pathway">
    <text evidence="2">Purine metabolism; IMP biosynthesis via de novo pathway; 5-amino-1-(5-phospho-D-ribosyl)imidazole from N(2)-formyl-N(1)-(5-phospho-D-ribosyl)glycinamide: step 1/2.</text>
</comment>
<dbReference type="InterPro" id="IPR036291">
    <property type="entry name" value="NAD(P)-bd_dom_sf"/>
</dbReference>
<evidence type="ECO:0000259" key="17">
    <source>
        <dbReference type="SMART" id="SM01274"/>
    </source>
</evidence>
<dbReference type="InterPro" id="IPR036676">
    <property type="entry name" value="PurM-like_C_sf"/>
</dbReference>
<dbReference type="SMART" id="SM00919">
    <property type="entry name" value="Malic_M"/>
    <property type="match status" value="1"/>
</dbReference>
<organism evidence="18 19">
    <name type="scientific">Elliptochloris bilobata</name>
    <dbReference type="NCBI Taxonomy" id="381761"/>
    <lineage>
        <taxon>Eukaryota</taxon>
        <taxon>Viridiplantae</taxon>
        <taxon>Chlorophyta</taxon>
        <taxon>core chlorophytes</taxon>
        <taxon>Trebouxiophyceae</taxon>
        <taxon>Trebouxiophyceae incertae sedis</taxon>
        <taxon>Elliptochloris clade</taxon>
        <taxon>Elliptochloris</taxon>
    </lineage>
</organism>
<dbReference type="InterPro" id="IPR001891">
    <property type="entry name" value="Malic_OxRdtase"/>
</dbReference>
<dbReference type="InterPro" id="IPR036604">
    <property type="entry name" value="PurS-like_sf"/>
</dbReference>
<dbReference type="FunFam" id="1.10.8.750:FF:000001">
    <property type="entry name" value="Putative phosphoribosylformylglycinamidine synthase"/>
    <property type="match status" value="1"/>
</dbReference>
<evidence type="ECO:0000256" key="4">
    <source>
        <dbReference type="ARBA" id="ARBA00008785"/>
    </source>
</evidence>
<dbReference type="SUPFAM" id="SSF56042">
    <property type="entry name" value="PurM C-terminal domain-like"/>
    <property type="match status" value="2"/>
</dbReference>
<feature type="domain" description="Malic enzyme N-terminal" evidence="17">
    <location>
        <begin position="1474"/>
        <end position="1654"/>
    </location>
</feature>
<comment type="cofactor">
    <cofactor evidence="1">
        <name>Mn(2+)</name>
        <dbReference type="ChEBI" id="CHEBI:29035"/>
    </cofactor>
</comment>
<dbReference type="SUPFAM" id="SSF55326">
    <property type="entry name" value="PurM N-terminal domain-like"/>
    <property type="match status" value="2"/>
</dbReference>
<dbReference type="PANTHER" id="PTHR10099:SF1">
    <property type="entry name" value="PHOSPHORIBOSYLFORMYLGLYCINAMIDINE SYNTHASE"/>
    <property type="match status" value="1"/>
</dbReference>
<comment type="similarity">
    <text evidence="3">In the N-terminal section; belongs to the FGAMS family.</text>
</comment>
<dbReference type="Gene3D" id="3.40.50.720">
    <property type="entry name" value="NAD(P)-binding Rossmann-like Domain"/>
    <property type="match status" value="1"/>
</dbReference>
<dbReference type="InterPro" id="IPR010073">
    <property type="entry name" value="PurL_large"/>
</dbReference>
<keyword evidence="5" id="KW-0436">Ligase</keyword>
<dbReference type="SMART" id="SM01274">
    <property type="entry name" value="malic"/>
    <property type="match status" value="1"/>
</dbReference>
<reference evidence="18 19" key="1">
    <citation type="journal article" date="2024" name="Nat. Commun.">
        <title>Phylogenomics reveals the evolutionary origins of lichenization in chlorophyte algae.</title>
        <authorList>
            <person name="Puginier C."/>
            <person name="Libourel C."/>
            <person name="Otte J."/>
            <person name="Skaloud P."/>
            <person name="Haon M."/>
            <person name="Grisel S."/>
            <person name="Petersen M."/>
            <person name="Berrin J.G."/>
            <person name="Delaux P.M."/>
            <person name="Dal Grande F."/>
            <person name="Keller J."/>
        </authorList>
    </citation>
    <scope>NUCLEOTIDE SEQUENCE [LARGE SCALE GENOMIC DNA]</scope>
    <source>
        <strain evidence="18 19">SAG 245.80</strain>
    </source>
</reference>
<dbReference type="Gene3D" id="3.40.50.880">
    <property type="match status" value="1"/>
</dbReference>
<dbReference type="Gene3D" id="3.90.650.10">
    <property type="entry name" value="PurM-like C-terminal domain"/>
    <property type="match status" value="2"/>
</dbReference>
<evidence type="ECO:0000256" key="5">
    <source>
        <dbReference type="ARBA" id="ARBA00022598"/>
    </source>
</evidence>
<keyword evidence="19" id="KW-1185">Reference proteome</keyword>
<dbReference type="InterPro" id="IPR010918">
    <property type="entry name" value="PurM-like_C_dom"/>
</dbReference>
<evidence type="ECO:0000256" key="6">
    <source>
        <dbReference type="ARBA" id="ARBA00022723"/>
    </source>
</evidence>
<sequence length="1961" mass="207886">MAPFIDAAAQQLRVAGVALCPPSRSRLPNTKPSLGNSPQRLPSCSPHSTGQQGRCVGCCASTAQACEEAATTRPSTAEGVLTEQREVVQLYRSPGLSASAAAALLRKAQAKVSEDIVGIDSELCFNVALRQPLAEDEAATLAWLLRETYEPERLTAASRFDNAAGGDTVIEVGPRLSFQSAWSTNAVSICASCGLAAVTRLELSRRFRMRAGRPLSKAEAAACAALVHDRMTEEVYSQPLRSFRSAARPAPVFTVPVLERGRAALEEINAELGLAFDEQDLVYYTRMFVEDMKRDPTNVELFDIAQSNSEHSRHWFFGAQLVLDGEPAPETLMQMVKATLRANPNNSVIGFKDNSSAIRGGEVEPLLPVQSGAPCAVAPQRRDWDLLLTAETHNFPCAVAPYPGAETGAGGRMRDTHATGIGSLMGAGLAGYCVGNLRLEGASAPWEDPDFAYPDSLASPLQILIDASNGASDYGNKFGEPLLGGYTRTFGLRMPSGQRREWIKPIMFSAGLGQIDHTHLEKAPPQVGMLVVKIGGPAYRIGMGGGAASSVPSGSNAAELDFNAVQRGDAEMAQKLWRVVRACVELGPGNPIQQIHDQGAGGNCNVVKEIIYPLGATIDVREIRLGDETMSVLEIWGAEYQENDCLLIRPSDRGLLEGICARERAIMQVIGSVSGSGRITLADREAPPGSPTPVDLDLEKVLGDMPQKTFEFRRQREATAPLALPEGETAQTALARVLALPAVGSKRFLTTKADRSVTGLVAQQQCCGPLQLPVADVAVMAQAHTGLTGAATAIGEQPLKGLVDPAAMARLALAEALTNLVWAAASGLADVKASVNWMYAAKMGAEGAAMYDAAAALRDAMIELGLACDGGKDSLSMAAGAGGETVKAPGNLVVSAYVACPDITLTVTPDLKLPDEGRLVHVDLTGGRRRLGGSALAHAYGQIGDEVPDVAPGALRGMWDATQALLRQRKISAGHDVSDGGLAVALLEMAFAGNCGLHAGLPAPAQGGAMAALFAEEPGLVLEVALADVDAVLDAYAAAGVAATVVGTVTQAPRISIAVGDAAEPCIAGSTAELRDAWEATGFRLERLQAAPECVAVEQAGLATRGAPTWAVPWTPAWTPPDVLAGGERPRVAVLREEGSNGDREMAAALHAAGLEPWDVAMSDLLAGRVSLDGFAGLVAVGGFSYADVLDSAKGWAGAIRRNARLWDQFLAFRARPDTFSLGVCNGAQLFALLGWVPGGAPGELADARQPRFVHNASGRFESRWVTVRVEDSPSVLLKGMAGARMGIWCAHGEGRAIFPDASVMDAVLADGLAPSAHLIATAAPRGAGEALGRWEAAIGNLEDARVALDVVAKAIDDAVFLDEDAFRQVAPVAQYARQLQAQMQRVAALETELEETSAALARQQAAARIAERRAADLTQELENNAVVFRMHYTELLSKDEEIAKLQAVIQVLSYLQNEKDEDIAKYLFLRDLQERDPQLFYTTLIKHAEDVLPFVYTPTVGQACQRYHLLQLTPRGLYLRATEAGHFLQQLCAWPRQDIRVVVVTDGERVLGLGDLGAGGLGIVEGKALLYTAAAGLDPALCLPVCLDVGTNNAVLLDDPAYKGLRQRRIAGAAYDALLDEFMAALRAWQRHVLLQFEDFANHNAFRLLARFRERACCFNDDVQGTACIALAGLLSALRATGGNLAQQRVLFYGAGEAGTGIAELIAIALHRRHGLSLQQGRRRCFFMDSRGLVCASRRDLQPHKLPFAHDVPSQADLLAAVRALRPTALIGVSTARGAFSAAVLRAMAELNARPIIFPLSNPNSKAECTFREALDNTSGRVLFASGSPFPPVAEAAGVVRHPAQANNAYVFPAIGMAAVLTRAAAITDDVFLVAAEALAHMTSVQEVESGLLFPRFSGIRGVSAQLAGIVAERMVAAGLGSVPNDFAAAATARVRPAGESAWEAYVRARMYEPQPIARL</sequence>
<dbReference type="GO" id="GO:0004642">
    <property type="term" value="F:phosphoribosylformylglycinamidine synthase activity"/>
    <property type="evidence" value="ECO:0007669"/>
    <property type="project" value="UniProtKB-EC"/>
</dbReference>
<evidence type="ECO:0000256" key="14">
    <source>
        <dbReference type="SAM" id="Coils"/>
    </source>
</evidence>
<dbReference type="NCBIfam" id="TIGR01735">
    <property type="entry name" value="FGAM_synt"/>
    <property type="match status" value="1"/>
</dbReference>
<dbReference type="InterPro" id="IPR041609">
    <property type="entry name" value="PurL_linker"/>
</dbReference>
<evidence type="ECO:0000256" key="9">
    <source>
        <dbReference type="ARBA" id="ARBA00022840"/>
    </source>
</evidence>
<dbReference type="Pfam" id="PF18072">
    <property type="entry name" value="FGAR-AT_linker"/>
    <property type="match status" value="1"/>
</dbReference>
<evidence type="ECO:0000256" key="12">
    <source>
        <dbReference type="ARBA" id="ARBA00052585"/>
    </source>
</evidence>
<dbReference type="SUPFAM" id="SSF53223">
    <property type="entry name" value="Aminoacid dehydrogenase-like, N-terminal domain"/>
    <property type="match status" value="1"/>
</dbReference>
<dbReference type="InterPro" id="IPR055181">
    <property type="entry name" value="FGAR-AT_PurM_N-like"/>
</dbReference>
<dbReference type="GO" id="GO:0005737">
    <property type="term" value="C:cytoplasm"/>
    <property type="evidence" value="ECO:0007669"/>
    <property type="project" value="TreeGrafter"/>
</dbReference>
<evidence type="ECO:0000256" key="11">
    <source>
        <dbReference type="ARBA" id="ARBA00022962"/>
    </source>
</evidence>
<comment type="similarity">
    <text evidence="4 13">Belongs to the malic enzymes family.</text>
</comment>
<evidence type="ECO:0000256" key="10">
    <source>
        <dbReference type="ARBA" id="ARBA00022842"/>
    </source>
</evidence>
<keyword evidence="9" id="KW-0067">ATP-binding</keyword>
<evidence type="ECO:0000256" key="1">
    <source>
        <dbReference type="ARBA" id="ARBA00001936"/>
    </source>
</evidence>